<dbReference type="Gene3D" id="6.10.140.1150">
    <property type="match status" value="1"/>
</dbReference>
<evidence type="ECO:0000256" key="3">
    <source>
        <dbReference type="ARBA" id="ARBA00022448"/>
    </source>
</evidence>
<dbReference type="AlphaFoldDB" id="A0AAJ7L313"/>
<name>A0AAJ7L313_9ACAR</name>
<evidence type="ECO:0000259" key="10">
    <source>
        <dbReference type="PROSITE" id="PS50003"/>
    </source>
</evidence>
<dbReference type="RefSeq" id="XP_018494230.1">
    <property type="nucleotide sequence ID" value="XM_018638714.2"/>
</dbReference>
<dbReference type="InterPro" id="IPR000648">
    <property type="entry name" value="Oxysterol-bd"/>
</dbReference>
<evidence type="ECO:0000256" key="7">
    <source>
        <dbReference type="ARBA" id="ARBA00023121"/>
    </source>
</evidence>
<dbReference type="Gene3D" id="2.30.29.30">
    <property type="entry name" value="Pleckstrin-homology domain (PH domain)/Phosphotyrosine-binding domain (PTB)"/>
    <property type="match status" value="1"/>
</dbReference>
<comment type="similarity">
    <text evidence="2 8">Belongs to the OSBP family.</text>
</comment>
<accession>A0AAJ7L313</accession>
<dbReference type="Gene3D" id="2.40.160.120">
    <property type="match status" value="1"/>
</dbReference>
<dbReference type="CDD" id="cd13291">
    <property type="entry name" value="PH_ORP10_ORP11"/>
    <property type="match status" value="1"/>
</dbReference>
<organism evidence="11 12">
    <name type="scientific">Galendromus occidentalis</name>
    <name type="common">western predatory mite</name>
    <dbReference type="NCBI Taxonomy" id="34638"/>
    <lineage>
        <taxon>Eukaryota</taxon>
        <taxon>Metazoa</taxon>
        <taxon>Ecdysozoa</taxon>
        <taxon>Arthropoda</taxon>
        <taxon>Chelicerata</taxon>
        <taxon>Arachnida</taxon>
        <taxon>Acari</taxon>
        <taxon>Parasitiformes</taxon>
        <taxon>Mesostigmata</taxon>
        <taxon>Gamasina</taxon>
        <taxon>Phytoseioidea</taxon>
        <taxon>Phytoseiidae</taxon>
        <taxon>Typhlodrominae</taxon>
        <taxon>Galendromus</taxon>
    </lineage>
</organism>
<evidence type="ECO:0000256" key="9">
    <source>
        <dbReference type="RuleBase" id="RU003845"/>
    </source>
</evidence>
<keyword evidence="6 9" id="KW-0445">Lipid transport</keyword>
<evidence type="ECO:0000256" key="2">
    <source>
        <dbReference type="ARBA" id="ARBA00008842"/>
    </source>
</evidence>
<dbReference type="GeneID" id="100900918"/>
<dbReference type="Gene3D" id="1.10.287.2720">
    <property type="match status" value="1"/>
</dbReference>
<dbReference type="GO" id="GO:0006869">
    <property type="term" value="P:lipid transport"/>
    <property type="evidence" value="ECO:0007669"/>
    <property type="project" value="UniProtKB-KW"/>
</dbReference>
<dbReference type="InterPro" id="IPR011993">
    <property type="entry name" value="PH-like_dom_sf"/>
</dbReference>
<comment type="subcellular location">
    <subcellularLocation>
        <location evidence="1">Cytoplasm</location>
    </subcellularLocation>
</comment>
<keyword evidence="11" id="KW-1185">Reference proteome</keyword>
<dbReference type="PANTHER" id="PTHR10972:SF141">
    <property type="entry name" value="OXYSTEROL-BINDING PROTEIN"/>
    <property type="match status" value="1"/>
</dbReference>
<evidence type="ECO:0000256" key="4">
    <source>
        <dbReference type="ARBA" id="ARBA00022490"/>
    </source>
</evidence>
<dbReference type="Pfam" id="PF01237">
    <property type="entry name" value="Oxysterol_BP"/>
    <property type="match status" value="1"/>
</dbReference>
<keyword evidence="5" id="KW-0597">Phosphoprotein</keyword>
<evidence type="ECO:0000313" key="11">
    <source>
        <dbReference type="Proteomes" id="UP000694867"/>
    </source>
</evidence>
<evidence type="ECO:0000256" key="1">
    <source>
        <dbReference type="ARBA" id="ARBA00004496"/>
    </source>
</evidence>
<keyword evidence="4" id="KW-0963">Cytoplasm</keyword>
<evidence type="ECO:0000256" key="8">
    <source>
        <dbReference type="RuleBase" id="RU003844"/>
    </source>
</evidence>
<sequence length="695" mass="77829">MAGLSNVIPQDFDSNEEAQARTIFEGQLYKYTNVVKGYQYRFFVLNREMGTLEYYMLEDVKKTRPRGAVHLAGAVVSPSDEDGQMFTVSAACGEVYKLRAQDSKERQLWVNRLRFVAEAHTDSIGLKHPPIYPALPVASKEKENKPQPPGVLPCPGEAFQSLQQRLSEANLAFRDLAVAMETLPNTMQIKPHDPDLLLLKATSTATVVCLEQCFSLLSDQRYEQRLNNTPSHNRKHHSKKLKKKVRDWAHQPFRPVMQQSLSVSAGDYKGAITPSASALPHVTSDSTLASMLTARSSGGEVADEEAVEPSGHWETEVFPSDEDKDTVLTLMGQLKMGADLTKVSLPVFVQEPRSLLEVYADMFSYAPLFVSIAEAKTEDERILNLVRWLLSALFATRRGLVARKPFNPVLGESFRCSFKLPDSHEDNGNPPPRVTFVAEQVSHHPPKSAIYVECLERQMKCTATLGVKASFMNLYVGIEFIGGLSVQLLEFGESYIVTLPQMACRSLVSKPYLEFSGKMQVQCPETGCSAVITFPSKLLSKAETETLPPPNPDPPFRGAKMHGVQVEIRNRENNIALRGQGHWNESISFHREAGDYQQHFEFNIKAKEQCRKRVRVLSDQDANESRKVWAHVSRALKQGDLEAASGYKFQLEESHRHANSGRKHEPKLFRLSSTHNGADAALSEFEYKHALDPQS</sequence>
<dbReference type="SUPFAM" id="SSF50729">
    <property type="entry name" value="PH domain-like"/>
    <property type="match status" value="1"/>
</dbReference>
<protein>
    <recommendedName>
        <fullName evidence="9">Oxysterol-binding protein</fullName>
    </recommendedName>
</protein>
<dbReference type="InterPro" id="IPR018494">
    <property type="entry name" value="Oxysterol-bd_CS"/>
</dbReference>
<evidence type="ECO:0000256" key="6">
    <source>
        <dbReference type="ARBA" id="ARBA00023055"/>
    </source>
</evidence>
<dbReference type="SUPFAM" id="SSF144000">
    <property type="entry name" value="Oxysterol-binding protein-like"/>
    <property type="match status" value="1"/>
</dbReference>
<dbReference type="SMART" id="SM00233">
    <property type="entry name" value="PH"/>
    <property type="match status" value="1"/>
</dbReference>
<dbReference type="InterPro" id="IPR001849">
    <property type="entry name" value="PH_domain"/>
</dbReference>
<feature type="domain" description="PH" evidence="10">
    <location>
        <begin position="21"/>
        <end position="118"/>
    </location>
</feature>
<dbReference type="GO" id="GO:0016020">
    <property type="term" value="C:membrane"/>
    <property type="evidence" value="ECO:0007669"/>
    <property type="project" value="TreeGrafter"/>
</dbReference>
<keyword evidence="7" id="KW-0446">Lipid-binding</keyword>
<dbReference type="PROSITE" id="PS01013">
    <property type="entry name" value="OSBP"/>
    <property type="match status" value="1"/>
</dbReference>
<dbReference type="PANTHER" id="PTHR10972">
    <property type="entry name" value="OXYSTEROL-BINDING PROTEIN-RELATED"/>
    <property type="match status" value="1"/>
</dbReference>
<dbReference type="KEGG" id="goe:100900918"/>
<reference evidence="12" key="1">
    <citation type="submission" date="2025-08" db="UniProtKB">
        <authorList>
            <consortium name="RefSeq"/>
        </authorList>
    </citation>
    <scope>IDENTIFICATION</scope>
</reference>
<gene>
    <name evidence="12" type="primary">LOC100900918</name>
</gene>
<dbReference type="InterPro" id="IPR041680">
    <property type="entry name" value="PH_8"/>
</dbReference>
<proteinExistence type="inferred from homology"/>
<dbReference type="InterPro" id="IPR037239">
    <property type="entry name" value="OSBP_sf"/>
</dbReference>
<evidence type="ECO:0000256" key="5">
    <source>
        <dbReference type="ARBA" id="ARBA00022553"/>
    </source>
</evidence>
<evidence type="ECO:0000313" key="12">
    <source>
        <dbReference type="RefSeq" id="XP_018494230.1"/>
    </source>
</evidence>
<dbReference type="PROSITE" id="PS50003">
    <property type="entry name" value="PH_DOMAIN"/>
    <property type="match status" value="1"/>
</dbReference>
<dbReference type="Proteomes" id="UP000694867">
    <property type="component" value="Unplaced"/>
</dbReference>
<keyword evidence="3 9" id="KW-0813">Transport</keyword>
<dbReference type="Pfam" id="PF15409">
    <property type="entry name" value="PH_8"/>
    <property type="match status" value="1"/>
</dbReference>
<dbReference type="GO" id="GO:0005829">
    <property type="term" value="C:cytosol"/>
    <property type="evidence" value="ECO:0007669"/>
    <property type="project" value="TreeGrafter"/>
</dbReference>
<dbReference type="FunFam" id="2.30.29.30:FF:000154">
    <property type="entry name" value="Oxysterol-binding protein"/>
    <property type="match status" value="1"/>
</dbReference>
<dbReference type="GO" id="GO:0032934">
    <property type="term" value="F:sterol binding"/>
    <property type="evidence" value="ECO:0007669"/>
    <property type="project" value="TreeGrafter"/>
</dbReference>